<comment type="caution">
    <text evidence="2">The sequence shown here is derived from an EMBL/GenBank/DDBJ whole genome shotgun (WGS) entry which is preliminary data.</text>
</comment>
<feature type="domain" description="DUF4333" evidence="1">
    <location>
        <begin position="16"/>
        <end position="85"/>
    </location>
</feature>
<dbReference type="RefSeq" id="WP_344448638.1">
    <property type="nucleotide sequence ID" value="NZ_BAAATZ010000003.1"/>
</dbReference>
<evidence type="ECO:0000313" key="2">
    <source>
        <dbReference type="EMBL" id="GAA2720002.1"/>
    </source>
</evidence>
<evidence type="ECO:0000259" key="1">
    <source>
        <dbReference type="Pfam" id="PF14230"/>
    </source>
</evidence>
<keyword evidence="3" id="KW-1185">Reference proteome</keyword>
<reference evidence="3" key="1">
    <citation type="journal article" date="2019" name="Int. J. Syst. Evol. Microbiol.">
        <title>The Global Catalogue of Microorganisms (GCM) 10K type strain sequencing project: providing services to taxonomists for standard genome sequencing and annotation.</title>
        <authorList>
            <consortium name="The Broad Institute Genomics Platform"/>
            <consortium name="The Broad Institute Genome Sequencing Center for Infectious Disease"/>
            <person name="Wu L."/>
            <person name="Ma J."/>
        </authorList>
    </citation>
    <scope>NUCLEOTIDE SEQUENCE [LARGE SCALE GENOMIC DNA]</scope>
    <source>
        <strain evidence="3">JCM 8201</strain>
    </source>
</reference>
<protein>
    <recommendedName>
        <fullName evidence="1">DUF4333 domain-containing protein</fullName>
    </recommendedName>
</protein>
<evidence type="ECO:0000313" key="3">
    <source>
        <dbReference type="Proteomes" id="UP001501842"/>
    </source>
</evidence>
<dbReference type="PROSITE" id="PS51257">
    <property type="entry name" value="PROKAR_LIPOPROTEIN"/>
    <property type="match status" value="1"/>
</dbReference>
<dbReference type="Pfam" id="PF14230">
    <property type="entry name" value="DUF4333"/>
    <property type="match status" value="1"/>
</dbReference>
<sequence length="104" mass="11073">MGIRGFLRVVLGAGLTAGCSPGAPSVDRGVLEREVKEKYTREGLEVLGVKCSDDLSGKAGDWVFCHVTAPHGVVYPVKATITGVKDRRLSYEIRIGGTETDPAQ</sequence>
<proteinExistence type="predicted"/>
<dbReference type="EMBL" id="BAAATZ010000003">
    <property type="protein sequence ID" value="GAA2720002.1"/>
    <property type="molecule type" value="Genomic_DNA"/>
</dbReference>
<name>A0ABP6GA14_9ACTN</name>
<gene>
    <name evidence="2" type="ORF">GCM10010439_06930</name>
</gene>
<dbReference type="InterPro" id="IPR025637">
    <property type="entry name" value="DUF4333"/>
</dbReference>
<organism evidence="2 3">
    <name type="scientific">Actinocorallia aurantiaca</name>
    <dbReference type="NCBI Taxonomy" id="46204"/>
    <lineage>
        <taxon>Bacteria</taxon>
        <taxon>Bacillati</taxon>
        <taxon>Actinomycetota</taxon>
        <taxon>Actinomycetes</taxon>
        <taxon>Streptosporangiales</taxon>
        <taxon>Thermomonosporaceae</taxon>
        <taxon>Actinocorallia</taxon>
    </lineage>
</organism>
<accession>A0ABP6GA14</accession>
<dbReference type="Proteomes" id="UP001501842">
    <property type="component" value="Unassembled WGS sequence"/>
</dbReference>